<proteinExistence type="predicted"/>
<dbReference type="OrthoDB" id="2242787at2"/>
<protein>
    <submittedName>
        <fullName evidence="2">Uncharacterized protein</fullName>
    </submittedName>
</protein>
<feature type="transmembrane region" description="Helical" evidence="1">
    <location>
        <begin position="29"/>
        <end position="48"/>
    </location>
</feature>
<feature type="transmembrane region" description="Helical" evidence="1">
    <location>
        <begin position="54"/>
        <end position="73"/>
    </location>
</feature>
<organism evidence="2 3">
    <name type="scientific">Lautropia dentalis</name>
    <dbReference type="NCBI Taxonomy" id="2490857"/>
    <lineage>
        <taxon>Bacteria</taxon>
        <taxon>Pseudomonadati</taxon>
        <taxon>Pseudomonadota</taxon>
        <taxon>Betaproteobacteria</taxon>
        <taxon>Burkholderiales</taxon>
        <taxon>Burkholderiaceae</taxon>
        <taxon>Lautropia</taxon>
    </lineage>
</organism>
<gene>
    <name evidence="2" type="ORF">EHV23_00545</name>
</gene>
<feature type="transmembrane region" description="Helical" evidence="1">
    <location>
        <begin position="136"/>
        <end position="154"/>
    </location>
</feature>
<keyword evidence="3" id="KW-1185">Reference proteome</keyword>
<comment type="caution">
    <text evidence="2">The sequence shown here is derived from an EMBL/GenBank/DDBJ whole genome shotgun (WGS) entry which is preliminary data.</text>
</comment>
<keyword evidence="1" id="KW-0812">Transmembrane</keyword>
<feature type="transmembrane region" description="Helical" evidence="1">
    <location>
        <begin position="160"/>
        <end position="180"/>
    </location>
</feature>
<sequence length="192" mass="21056">MKATIIFLGFAQYIPYFISMFRGRTRPSVSGWLCFALSLFVTLVASLFMGSISILVSCGMGLLCQIFIIIAGVRQGVAFMPSRMEIFVLWMVAFSGVAWFASGDASVAIYVNLIAEVAGTFFIFLKTLRHPMSEALLTWGMGLLGSGLAVIHFNDETGAHYAYLLNVFLSNLLIVGLLLYQRFVPADGKRGP</sequence>
<keyword evidence="1" id="KW-0472">Membrane</keyword>
<accession>A0A3R8LRV4</accession>
<evidence type="ECO:0000313" key="2">
    <source>
        <dbReference type="EMBL" id="RRN44818.1"/>
    </source>
</evidence>
<name>A0A3R8LRV4_9BURK</name>
<evidence type="ECO:0000256" key="1">
    <source>
        <dbReference type="SAM" id="Phobius"/>
    </source>
</evidence>
<dbReference type="EMBL" id="RRUE01000001">
    <property type="protein sequence ID" value="RRN44818.1"/>
    <property type="molecule type" value="Genomic_DNA"/>
</dbReference>
<feature type="transmembrane region" description="Helical" evidence="1">
    <location>
        <begin position="85"/>
        <end position="101"/>
    </location>
</feature>
<keyword evidence="1" id="KW-1133">Transmembrane helix</keyword>
<dbReference type="RefSeq" id="WP_125094250.1">
    <property type="nucleotide sequence ID" value="NZ_RRUE01000001.1"/>
</dbReference>
<feature type="transmembrane region" description="Helical" evidence="1">
    <location>
        <begin position="107"/>
        <end position="124"/>
    </location>
</feature>
<dbReference type="Proteomes" id="UP000270261">
    <property type="component" value="Unassembled WGS sequence"/>
</dbReference>
<reference evidence="2 3" key="1">
    <citation type="submission" date="2018-11" db="EMBL/GenBank/DDBJ databases">
        <title>Genome sequencing of Lautropia sp. KCOM 2505 (= ChDC F240).</title>
        <authorList>
            <person name="Kook J.-K."/>
            <person name="Park S.-N."/>
            <person name="Lim Y.K."/>
        </authorList>
    </citation>
    <scope>NUCLEOTIDE SEQUENCE [LARGE SCALE GENOMIC DNA]</scope>
    <source>
        <strain evidence="2 3">KCOM 2505</strain>
    </source>
</reference>
<evidence type="ECO:0000313" key="3">
    <source>
        <dbReference type="Proteomes" id="UP000270261"/>
    </source>
</evidence>
<dbReference type="AlphaFoldDB" id="A0A3R8LRV4"/>